<name>A0A9D3LUP3_ANGAN</name>
<keyword evidence="18" id="KW-0739">Sodium transport</keyword>
<keyword evidence="7 21" id="KW-0812">Transmembrane</keyword>
<keyword evidence="12" id="KW-0112">Calmodulin-binding</keyword>
<reference evidence="24" key="1">
    <citation type="submission" date="2021-01" db="EMBL/GenBank/DDBJ databases">
        <title>A chromosome-scale assembly of European eel, Anguilla anguilla.</title>
        <authorList>
            <person name="Henkel C."/>
            <person name="Jong-Raadsen S.A."/>
            <person name="Dufour S."/>
            <person name="Weltzien F.-A."/>
            <person name="Palstra A.P."/>
            <person name="Pelster B."/>
            <person name="Spaink H.P."/>
            <person name="Van Den Thillart G.E."/>
            <person name="Jansen H."/>
            <person name="Zahm M."/>
            <person name="Klopp C."/>
            <person name="Cedric C."/>
            <person name="Louis A."/>
            <person name="Berthelot C."/>
            <person name="Parey E."/>
            <person name="Roest Crollius H."/>
            <person name="Montfort J."/>
            <person name="Robinson-Rechavi M."/>
            <person name="Bucao C."/>
            <person name="Bouchez O."/>
            <person name="Gislard M."/>
            <person name="Lluch J."/>
            <person name="Milhes M."/>
            <person name="Lampietro C."/>
            <person name="Lopez Roques C."/>
            <person name="Donnadieu C."/>
            <person name="Braasch I."/>
            <person name="Desvignes T."/>
            <person name="Postlethwait J."/>
            <person name="Bobe J."/>
            <person name="Guiguen Y."/>
            <person name="Dirks R."/>
        </authorList>
    </citation>
    <scope>NUCLEOTIDE SEQUENCE</scope>
    <source>
        <strain evidence="24">Tag_6206</strain>
        <tissue evidence="24">Liver</tissue>
    </source>
</reference>
<dbReference type="Pfam" id="PF03160">
    <property type="entry name" value="Calx-beta"/>
    <property type="match status" value="1"/>
</dbReference>
<evidence type="ECO:0000256" key="18">
    <source>
        <dbReference type="ARBA" id="ARBA00023201"/>
    </source>
</evidence>
<dbReference type="InterPro" id="IPR003644">
    <property type="entry name" value="Calx_beta"/>
</dbReference>
<keyword evidence="3" id="KW-0813">Transport</keyword>
<dbReference type="InterPro" id="IPR051171">
    <property type="entry name" value="CaCA"/>
</dbReference>
<evidence type="ECO:0000256" key="22">
    <source>
        <dbReference type="SAM" id="SignalP"/>
    </source>
</evidence>
<dbReference type="GO" id="GO:0005516">
    <property type="term" value="F:calmodulin binding"/>
    <property type="evidence" value="ECO:0007669"/>
    <property type="project" value="UniProtKB-KW"/>
</dbReference>
<feature type="region of interest" description="Disordered" evidence="20">
    <location>
        <begin position="49"/>
        <end position="104"/>
    </location>
</feature>
<dbReference type="FunFam" id="1.20.1420.30:FF:000001">
    <property type="entry name" value="sodium/calcium exchanger 1 isoform X1"/>
    <property type="match status" value="1"/>
</dbReference>
<dbReference type="GO" id="GO:0042383">
    <property type="term" value="C:sarcolemma"/>
    <property type="evidence" value="ECO:0007669"/>
    <property type="project" value="TreeGrafter"/>
</dbReference>
<evidence type="ECO:0000256" key="3">
    <source>
        <dbReference type="ARBA" id="ARBA00022448"/>
    </source>
</evidence>
<dbReference type="Pfam" id="PF01699">
    <property type="entry name" value="Na_Ca_ex"/>
    <property type="match status" value="2"/>
</dbReference>
<dbReference type="GO" id="GO:0046872">
    <property type="term" value="F:metal ion binding"/>
    <property type="evidence" value="ECO:0007669"/>
    <property type="project" value="UniProtKB-KW"/>
</dbReference>
<keyword evidence="14" id="KW-0915">Sodium</keyword>
<feature type="compositionally biased region" description="Low complexity" evidence="20">
    <location>
        <begin position="79"/>
        <end position="93"/>
    </location>
</feature>
<dbReference type="Pfam" id="PF16494">
    <property type="entry name" value="Na_Ca_ex_C"/>
    <property type="match status" value="1"/>
</dbReference>
<dbReference type="InterPro" id="IPR038081">
    <property type="entry name" value="CalX-like_sf"/>
</dbReference>
<dbReference type="InterPro" id="IPR044880">
    <property type="entry name" value="NCX_ion-bd_dom_sf"/>
</dbReference>
<keyword evidence="15" id="KW-0406">Ion transport</keyword>
<keyword evidence="17" id="KW-0325">Glycoprotein</keyword>
<evidence type="ECO:0000256" key="4">
    <source>
        <dbReference type="ARBA" id="ARBA00022449"/>
    </source>
</evidence>
<evidence type="ECO:0000256" key="12">
    <source>
        <dbReference type="ARBA" id="ARBA00022860"/>
    </source>
</evidence>
<feature type="transmembrane region" description="Helical" evidence="21">
    <location>
        <begin position="938"/>
        <end position="957"/>
    </location>
</feature>
<dbReference type="InterPro" id="IPR032452">
    <property type="entry name" value="Na_Ca_Ex_C-exten"/>
</dbReference>
<evidence type="ECO:0000256" key="5">
    <source>
        <dbReference type="ARBA" id="ARBA00022475"/>
    </source>
</evidence>
<feature type="signal peptide" evidence="22">
    <location>
        <begin position="1"/>
        <end position="40"/>
    </location>
</feature>
<feature type="transmembrane region" description="Helical" evidence="21">
    <location>
        <begin position="794"/>
        <end position="818"/>
    </location>
</feature>
<evidence type="ECO:0000256" key="8">
    <source>
        <dbReference type="ARBA" id="ARBA00022723"/>
    </source>
</evidence>
<comment type="similarity">
    <text evidence="2">Belongs to the Ca(2+):cation antiporter (CaCA) (TC 2.A.19) family. SLC8 subfamily.</text>
</comment>
<keyword evidence="13 21" id="KW-1133">Transmembrane helix</keyword>
<keyword evidence="25" id="KW-1185">Reference proteome</keyword>
<dbReference type="PANTHER" id="PTHR11878">
    <property type="entry name" value="SODIUM/CALCIUM EXCHANGER"/>
    <property type="match status" value="1"/>
</dbReference>
<evidence type="ECO:0000313" key="24">
    <source>
        <dbReference type="EMBL" id="KAG5837335.1"/>
    </source>
</evidence>
<organism evidence="24 25">
    <name type="scientific">Anguilla anguilla</name>
    <name type="common">European freshwater eel</name>
    <name type="synonym">Muraena anguilla</name>
    <dbReference type="NCBI Taxonomy" id="7936"/>
    <lineage>
        <taxon>Eukaryota</taxon>
        <taxon>Metazoa</taxon>
        <taxon>Chordata</taxon>
        <taxon>Craniata</taxon>
        <taxon>Vertebrata</taxon>
        <taxon>Euteleostomi</taxon>
        <taxon>Actinopterygii</taxon>
        <taxon>Neopterygii</taxon>
        <taxon>Teleostei</taxon>
        <taxon>Anguilliformes</taxon>
        <taxon>Anguillidae</taxon>
        <taxon>Anguilla</taxon>
    </lineage>
</organism>
<keyword evidence="4" id="KW-0050">Antiport</keyword>
<dbReference type="InterPro" id="IPR004837">
    <property type="entry name" value="NaCa_Exmemb"/>
</dbReference>
<evidence type="ECO:0000256" key="7">
    <source>
        <dbReference type="ARBA" id="ARBA00022692"/>
    </source>
</evidence>
<dbReference type="GO" id="GO:0030424">
    <property type="term" value="C:axon"/>
    <property type="evidence" value="ECO:0007669"/>
    <property type="project" value="TreeGrafter"/>
</dbReference>
<feature type="chain" id="PRO_5038691498" description="Calx-beta domain-containing protein" evidence="22">
    <location>
        <begin position="41"/>
        <end position="969"/>
    </location>
</feature>
<feature type="transmembrane region" description="Helical" evidence="21">
    <location>
        <begin position="903"/>
        <end position="923"/>
    </location>
</feature>
<evidence type="ECO:0000256" key="1">
    <source>
        <dbReference type="ARBA" id="ARBA00004651"/>
    </source>
</evidence>
<evidence type="ECO:0000256" key="17">
    <source>
        <dbReference type="ARBA" id="ARBA00023180"/>
    </source>
</evidence>
<sequence length="969" mass="106437">MPALREVAAKCPCSHGTPLPALRLLLLLLLLLPLPQPCSLESQRMEEELASVSVSPTPYENGTGGGGKRACAGPPPSASPASCSPSGSPAARAGGPGGPRRGLLRLSHVHVPGRVHHRRPLHGLHRGHHLPGEGGDYHPAQRETSVATVRIWNETVSNLTLMALGSSAPEILLSVIEVCGKNFESGELGPGTIVGSAAFNMFVIIAICVWVIPDGETRKIKHLRVFFITAFWSIFAYIWLYLILAVITPGVVEVWEALVTLLYFPICVILAWIADRRLLFYKYMYKRYRADKRRGIVVETEGEMTPKDVEMIMDGKFPPGGGAVGATTTENCQEGNGTATAPATTVNVESNKELDESRKEVIRILKELKQKYPDKELDQLVELANYYALLHQQKSRAFYRIQATRMMIGAGNVLKKHAADHARPRRRPEDVPEADDLATCSRIAFEAAHCQCMENCGTLSLGVVCQGGAGESTFYVDYRTEDGSANAGSDYEYSEGTLVFKPGEARKEIKVGIIDDDIFEEDEHFFVRLLNLRVGDAEGMFESEGAGVAPKGRLVEPLVATVTILDDDHAGIFTFGERLLRVSESVGTMEVTVVRNSGARGTVILPYRTEAGTARGNGVDYEDTHGELEFTNDQTTQTLTVKIIDDEEYEKHENFFIVLEEPRWLKRGISALLLNQEDPEGQMSAEEEEARRIAEMGKPILGEHSRLEVVIEESYEFKSTVDKLIKKTNLALVIGTHSWREQFIEAVTVSAGDGDDEEEEGREERLPSCFDYVMHFLTVFWKVLFACVPPTEYWNGWACFVVSISVIGFLTAIIGDLASHFGCTVGLRDTVTAVVFVALGTSIPDTFASKVAATQDQYADASVGNVTGSNAVNVFLGIGVAWSVAAVYWRVKGKAFRVDPGSLAFSVTLFTIFAFICMGVLLFRRRPSIGGELGGPRVARVLTCLLFLGLWFLYILFSSLEAYCHIEGF</sequence>
<dbReference type="GO" id="GO:0098703">
    <property type="term" value="P:calcium ion import across plasma membrane"/>
    <property type="evidence" value="ECO:0007669"/>
    <property type="project" value="TreeGrafter"/>
</dbReference>
<dbReference type="Gene3D" id="2.60.40.2030">
    <property type="match status" value="2"/>
</dbReference>
<evidence type="ECO:0000256" key="6">
    <source>
        <dbReference type="ARBA" id="ARBA00022568"/>
    </source>
</evidence>
<evidence type="ECO:0000256" key="2">
    <source>
        <dbReference type="ARBA" id="ARBA00007489"/>
    </source>
</evidence>
<dbReference type="GO" id="GO:0098794">
    <property type="term" value="C:postsynapse"/>
    <property type="evidence" value="ECO:0007669"/>
    <property type="project" value="TreeGrafter"/>
</dbReference>
<dbReference type="Proteomes" id="UP001044222">
    <property type="component" value="Chromosome 13"/>
</dbReference>
<dbReference type="FunFam" id="1.20.1420.30:FF:000003">
    <property type="entry name" value="sodium/calcium exchanger 1 isoform X1"/>
    <property type="match status" value="1"/>
</dbReference>
<keyword evidence="8" id="KW-0479">Metal-binding</keyword>
<accession>A0A9D3LUP3</accession>
<dbReference type="GO" id="GO:0007154">
    <property type="term" value="P:cell communication"/>
    <property type="evidence" value="ECO:0007669"/>
    <property type="project" value="InterPro"/>
</dbReference>
<dbReference type="Gene3D" id="1.20.1420.30">
    <property type="entry name" value="NCX, central ion-binding region"/>
    <property type="match status" value="2"/>
</dbReference>
<comment type="subcellular location">
    <subcellularLocation>
        <location evidence="1">Cell membrane</location>
        <topology evidence="1">Multi-pass membrane protein</topology>
    </subcellularLocation>
</comment>
<evidence type="ECO:0000313" key="25">
    <source>
        <dbReference type="Proteomes" id="UP001044222"/>
    </source>
</evidence>
<evidence type="ECO:0000256" key="14">
    <source>
        <dbReference type="ARBA" id="ARBA00023053"/>
    </source>
</evidence>
<keyword evidence="6" id="KW-0109">Calcium transport</keyword>
<keyword evidence="9 22" id="KW-0732">Signal</keyword>
<dbReference type="InterPro" id="IPR004836">
    <property type="entry name" value="Na_Ca_Ex"/>
</dbReference>
<dbReference type="SMART" id="SM00237">
    <property type="entry name" value="Calx_beta"/>
    <property type="match status" value="2"/>
</dbReference>
<keyword evidence="5" id="KW-1003">Cell membrane</keyword>
<proteinExistence type="inferred from homology"/>
<feature type="domain" description="Calx-beta" evidence="23">
    <location>
        <begin position="430"/>
        <end position="530"/>
    </location>
</feature>
<feature type="transmembrane region" description="Helical" evidence="21">
    <location>
        <begin position="193"/>
        <end position="213"/>
    </location>
</feature>
<protein>
    <recommendedName>
        <fullName evidence="23">Calx-beta domain-containing protein</fullName>
    </recommendedName>
</protein>
<evidence type="ECO:0000256" key="10">
    <source>
        <dbReference type="ARBA" id="ARBA00022737"/>
    </source>
</evidence>
<evidence type="ECO:0000259" key="23">
    <source>
        <dbReference type="SMART" id="SM00237"/>
    </source>
</evidence>
<evidence type="ECO:0000256" key="21">
    <source>
        <dbReference type="SAM" id="Phobius"/>
    </source>
</evidence>
<dbReference type="PANTHER" id="PTHR11878:SF8">
    <property type="entry name" value="SODIUM_CALCIUM EXCHANGER 2"/>
    <property type="match status" value="1"/>
</dbReference>
<evidence type="ECO:0000256" key="13">
    <source>
        <dbReference type="ARBA" id="ARBA00022989"/>
    </source>
</evidence>
<gene>
    <name evidence="24" type="ORF">ANANG_G00238190</name>
</gene>
<dbReference type="PRINTS" id="PR01259">
    <property type="entry name" value="NACAEXCHNGR"/>
</dbReference>
<feature type="transmembrane region" description="Helical" evidence="21">
    <location>
        <begin position="871"/>
        <end position="891"/>
    </location>
</feature>
<feature type="transmembrane region" description="Helical" evidence="21">
    <location>
        <begin position="254"/>
        <end position="274"/>
    </location>
</feature>
<keyword evidence="10" id="KW-0677">Repeat</keyword>
<evidence type="ECO:0000256" key="19">
    <source>
        <dbReference type="ARBA" id="ARBA00033667"/>
    </source>
</evidence>
<evidence type="ECO:0000256" key="16">
    <source>
        <dbReference type="ARBA" id="ARBA00023136"/>
    </source>
</evidence>
<evidence type="ECO:0000256" key="9">
    <source>
        <dbReference type="ARBA" id="ARBA00022729"/>
    </source>
</evidence>
<dbReference type="AlphaFoldDB" id="A0A9D3LUP3"/>
<feature type="transmembrane region" description="Helical" evidence="21">
    <location>
        <begin position="225"/>
        <end position="248"/>
    </location>
</feature>
<evidence type="ECO:0000256" key="20">
    <source>
        <dbReference type="SAM" id="MobiDB-lite"/>
    </source>
</evidence>
<keyword evidence="16 21" id="KW-0472">Membrane</keyword>
<comment type="caution">
    <text evidence="24">The sequence shown here is derived from an EMBL/GenBank/DDBJ whole genome shotgun (WGS) entry which is preliminary data.</text>
</comment>
<dbReference type="SUPFAM" id="SSF141072">
    <property type="entry name" value="CalX-like"/>
    <property type="match status" value="2"/>
</dbReference>
<evidence type="ECO:0000256" key="11">
    <source>
        <dbReference type="ARBA" id="ARBA00022837"/>
    </source>
</evidence>
<feature type="domain" description="Calx-beta" evidence="23">
    <location>
        <begin position="560"/>
        <end position="660"/>
    </location>
</feature>
<dbReference type="GO" id="GO:0005432">
    <property type="term" value="F:calcium:sodium antiporter activity"/>
    <property type="evidence" value="ECO:0007669"/>
    <property type="project" value="InterPro"/>
</dbReference>
<keyword evidence="11" id="KW-0106">Calcium</keyword>
<dbReference type="NCBIfam" id="TIGR00845">
    <property type="entry name" value="caca"/>
    <property type="match status" value="1"/>
</dbReference>
<comment type="catalytic activity">
    <reaction evidence="19">
        <text>Ca(2+)(in) + 3 Na(+)(out) = Ca(2+)(out) + 3 Na(+)(in)</text>
        <dbReference type="Rhea" id="RHEA:69955"/>
        <dbReference type="ChEBI" id="CHEBI:29101"/>
        <dbReference type="ChEBI" id="CHEBI:29108"/>
    </reaction>
</comment>
<dbReference type="EMBL" id="JAFIRN010000013">
    <property type="protein sequence ID" value="KAG5837335.1"/>
    <property type="molecule type" value="Genomic_DNA"/>
</dbReference>
<evidence type="ECO:0000256" key="15">
    <source>
        <dbReference type="ARBA" id="ARBA00023065"/>
    </source>
</evidence>